<comment type="similarity">
    <text evidence="2 13">Belongs to the LolB family.</text>
</comment>
<dbReference type="eggNOG" id="COG3017">
    <property type="taxonomic scope" value="Bacteria"/>
</dbReference>
<evidence type="ECO:0000256" key="8">
    <source>
        <dbReference type="ARBA" id="ARBA00023136"/>
    </source>
</evidence>
<evidence type="ECO:0000256" key="6">
    <source>
        <dbReference type="ARBA" id="ARBA00022729"/>
    </source>
</evidence>
<keyword evidence="9 13" id="KW-0564">Palmitate</keyword>
<evidence type="ECO:0000256" key="5">
    <source>
        <dbReference type="ARBA" id="ARBA00022448"/>
    </source>
</evidence>
<evidence type="ECO:0000256" key="3">
    <source>
        <dbReference type="ARBA" id="ARBA00011245"/>
    </source>
</evidence>
<keyword evidence="12 13" id="KW-0449">Lipoprotein</keyword>
<dbReference type="Proteomes" id="UP000005870">
    <property type="component" value="Chromosome"/>
</dbReference>
<keyword evidence="6 13" id="KW-0732">Signal</keyword>
<protein>
    <recommendedName>
        <fullName evidence="4 13">Outer-membrane lipoprotein LolB</fullName>
    </recommendedName>
</protein>
<dbReference type="RefSeq" id="WP_014161402.1">
    <property type="nucleotide sequence ID" value="NC_016147.2"/>
</dbReference>
<dbReference type="Pfam" id="PF03550">
    <property type="entry name" value="LolB"/>
    <property type="match status" value="1"/>
</dbReference>
<evidence type="ECO:0000256" key="1">
    <source>
        <dbReference type="ARBA" id="ARBA00004459"/>
    </source>
</evidence>
<dbReference type="GO" id="GO:0044874">
    <property type="term" value="P:lipoprotein localization to outer membrane"/>
    <property type="evidence" value="ECO:0007669"/>
    <property type="project" value="UniProtKB-UniRule"/>
</dbReference>
<dbReference type="SUPFAM" id="SSF89392">
    <property type="entry name" value="Prokaryotic lipoproteins and lipoprotein localization factors"/>
    <property type="match status" value="1"/>
</dbReference>
<dbReference type="OrthoDB" id="9797618at2"/>
<dbReference type="GO" id="GO:0015031">
    <property type="term" value="P:protein transport"/>
    <property type="evidence" value="ECO:0007669"/>
    <property type="project" value="UniProtKB-KW"/>
</dbReference>
<evidence type="ECO:0000256" key="9">
    <source>
        <dbReference type="ARBA" id="ARBA00023139"/>
    </source>
</evidence>
<name>G7US21_PSEUP</name>
<evidence type="ECO:0000256" key="11">
    <source>
        <dbReference type="ARBA" id="ARBA00023237"/>
    </source>
</evidence>
<dbReference type="STRING" id="1045855.DSC_12925"/>
<keyword evidence="10 13" id="KW-0143">Chaperone</keyword>
<keyword evidence="7 13" id="KW-0653">Protein transport</keyword>
<comment type="subcellular location">
    <subcellularLocation>
        <location evidence="1 13">Cell outer membrane</location>
        <topology evidence="1 13">Lipid-anchor</topology>
    </subcellularLocation>
</comment>
<dbReference type="Gene3D" id="2.50.20.10">
    <property type="entry name" value="Lipoprotein localisation LolA/LolB/LppX"/>
    <property type="match status" value="1"/>
</dbReference>
<evidence type="ECO:0000256" key="7">
    <source>
        <dbReference type="ARBA" id="ARBA00022927"/>
    </source>
</evidence>
<dbReference type="HAMAP" id="MF_00233">
    <property type="entry name" value="LolB"/>
    <property type="match status" value="1"/>
</dbReference>
<organism evidence="14 15">
    <name type="scientific">Pseudoxanthomonas spadix (strain BD-a59)</name>
    <dbReference type="NCBI Taxonomy" id="1045855"/>
    <lineage>
        <taxon>Bacteria</taxon>
        <taxon>Pseudomonadati</taxon>
        <taxon>Pseudomonadota</taxon>
        <taxon>Gammaproteobacteria</taxon>
        <taxon>Lysobacterales</taxon>
        <taxon>Lysobacteraceae</taxon>
        <taxon>Pseudoxanthomonas</taxon>
    </lineage>
</organism>
<evidence type="ECO:0000256" key="4">
    <source>
        <dbReference type="ARBA" id="ARBA00016202"/>
    </source>
</evidence>
<evidence type="ECO:0000256" key="13">
    <source>
        <dbReference type="HAMAP-Rule" id="MF_00233"/>
    </source>
</evidence>
<comment type="function">
    <text evidence="13">Plays a critical role in the incorporation of lipoproteins in the outer membrane after they are released by the LolA protein.</text>
</comment>
<sequence>MNRCLGRALALLAVVLLAGCVGTSVRKPLPSAVDVATAAQAQAARVQWLDAHRDWSLQGRVAIRRADKGGSGRLDWTQRGDCFEVSLSAPVTRQSWRLTGDAAEVVLEGLDGGPRRGADAGQLLLEATGWEIPVQALAFWVRGQAAPGLPQAIIEYGADGYLSALRQGGWRITYTDWRPAAGEVPAMPARVEAERGDSRVRLIIDGWRTGAAP</sequence>
<keyword evidence="15" id="KW-1185">Reference proteome</keyword>
<keyword evidence="8 13" id="KW-0472">Membrane</keyword>
<evidence type="ECO:0000313" key="14">
    <source>
        <dbReference type="EMBL" id="AER57229.1"/>
    </source>
</evidence>
<proteinExistence type="inferred from homology"/>
<dbReference type="GO" id="GO:0009279">
    <property type="term" value="C:cell outer membrane"/>
    <property type="evidence" value="ECO:0007669"/>
    <property type="project" value="UniProtKB-SubCell"/>
</dbReference>
<dbReference type="InterPro" id="IPR004565">
    <property type="entry name" value="OM_lipoprot_LolB"/>
</dbReference>
<accession>G7US21</accession>
<dbReference type="AlphaFoldDB" id="G7US21"/>
<dbReference type="InterPro" id="IPR029046">
    <property type="entry name" value="LolA/LolB/LppX"/>
</dbReference>
<dbReference type="TCDB" id="1.B.46.1.5">
    <property type="family name" value="the outer membrane lolab lipoprotein insertion apparatus (lolab) family"/>
</dbReference>
<evidence type="ECO:0000256" key="10">
    <source>
        <dbReference type="ARBA" id="ARBA00023186"/>
    </source>
</evidence>
<dbReference type="CDD" id="cd16326">
    <property type="entry name" value="LolB"/>
    <property type="match status" value="1"/>
</dbReference>
<dbReference type="HOGENOM" id="CLU_092816_2_1_6"/>
<dbReference type="EMBL" id="CP003093">
    <property type="protein sequence ID" value="AER57229.1"/>
    <property type="molecule type" value="Genomic_DNA"/>
</dbReference>
<dbReference type="NCBIfam" id="TIGR00548">
    <property type="entry name" value="lolB"/>
    <property type="match status" value="1"/>
</dbReference>
<evidence type="ECO:0000313" key="15">
    <source>
        <dbReference type="Proteomes" id="UP000005870"/>
    </source>
</evidence>
<evidence type="ECO:0000256" key="12">
    <source>
        <dbReference type="ARBA" id="ARBA00023288"/>
    </source>
</evidence>
<dbReference type="PROSITE" id="PS51257">
    <property type="entry name" value="PROKAR_LIPOPROTEIN"/>
    <property type="match status" value="1"/>
</dbReference>
<keyword evidence="11 13" id="KW-0998">Cell outer membrane</keyword>
<keyword evidence="5 13" id="KW-0813">Transport</keyword>
<evidence type="ECO:0000256" key="2">
    <source>
        <dbReference type="ARBA" id="ARBA00009696"/>
    </source>
</evidence>
<dbReference type="KEGG" id="psd:DSC_12925"/>
<comment type="subunit">
    <text evidence="3 13">Monomer.</text>
</comment>
<gene>
    <name evidence="13 14" type="primary">lolB</name>
    <name evidence="14" type="ordered locus">DSC_12925</name>
</gene>
<reference evidence="14 15" key="1">
    <citation type="journal article" date="2012" name="J. Bacteriol.">
        <title>Complete Genome Sequence of the BTEX-Degrading Bacterium Pseudoxanthomonas spadix BD-a59.</title>
        <authorList>
            <person name="Lee S.H."/>
            <person name="Jin H.M."/>
            <person name="Lee H.J."/>
            <person name="Kim J.M."/>
            <person name="Jeon C.O."/>
        </authorList>
    </citation>
    <scope>NUCLEOTIDE SEQUENCE [LARGE SCALE GENOMIC DNA]</scope>
    <source>
        <strain evidence="14 15">BD-a59</strain>
    </source>
</reference>